<dbReference type="Pfam" id="PF05193">
    <property type="entry name" value="Peptidase_M16_C"/>
    <property type="match status" value="1"/>
</dbReference>
<sequence length="452" mass="47452">MTLIAERPGPGAARPYRFPQVVRRAVAGGQVVAAHLPGQNLAVALLLLDAGAGREPVGKEGLGGVLAKALEEGTSQRDATAYALAIEALGTELVTGLDWDTFQASVQVPVERLGAAVELLAEAVRTPKLDPDDVRRVRDDEATALRMDWANPGPRADAVLRVDLFGADNRWGRPLYGDPDSVAALDAEDVTVFHSEWFIRPGTLVVAGDLDRIDLDALAATAFAGTGGGPVDRGGPIDVPLRTGRRIILVDRPGSVQSTLRLGHVAPHRAHPDHVPLALAGTVLGGAFTSRLNHLIREVRGYTYGIRGDFASSRRFGRFAVSSGVQTAVTAPALVESVGEIARTQAGGVTEDELAVARSWRAGQLSVELQSPRAIASALTTLVVHDLPDDYHAQLREALLAADVAQVSAAAAAHLHPDSLTLVVEGDAALIRDELVAAGLGEVIDHAPAETV</sequence>
<gene>
    <name evidence="3" type="ORF">JMF97_14580</name>
</gene>
<organism evidence="3 4">
    <name type="scientific">Micromonospora fiedleri</name>
    <dbReference type="NCBI Taxonomy" id="1157498"/>
    <lineage>
        <taxon>Bacteria</taxon>
        <taxon>Bacillati</taxon>
        <taxon>Actinomycetota</taxon>
        <taxon>Actinomycetes</taxon>
        <taxon>Micromonosporales</taxon>
        <taxon>Micromonosporaceae</taxon>
        <taxon>Micromonospora</taxon>
    </lineage>
</organism>
<evidence type="ECO:0000259" key="1">
    <source>
        <dbReference type="Pfam" id="PF00675"/>
    </source>
</evidence>
<comment type="caution">
    <text evidence="3">The sequence shown here is derived from an EMBL/GenBank/DDBJ whole genome shotgun (WGS) entry which is preliminary data.</text>
</comment>
<proteinExistence type="predicted"/>
<dbReference type="Pfam" id="PF00675">
    <property type="entry name" value="Peptidase_M16"/>
    <property type="match status" value="1"/>
</dbReference>
<dbReference type="SUPFAM" id="SSF63411">
    <property type="entry name" value="LuxS/MPP-like metallohydrolase"/>
    <property type="match status" value="2"/>
</dbReference>
<name>A0ABS1UM40_9ACTN</name>
<accession>A0ABS1UM40</accession>
<feature type="domain" description="Peptidase M16 C-terminal" evidence="2">
    <location>
        <begin position="185"/>
        <end position="358"/>
    </location>
</feature>
<dbReference type="InterPro" id="IPR050361">
    <property type="entry name" value="MPP/UQCRC_Complex"/>
</dbReference>
<dbReference type="Gene3D" id="3.30.830.10">
    <property type="entry name" value="Metalloenzyme, LuxS/M16 peptidase-like"/>
    <property type="match status" value="2"/>
</dbReference>
<dbReference type="InterPro" id="IPR007863">
    <property type="entry name" value="Peptidase_M16_C"/>
</dbReference>
<dbReference type="PANTHER" id="PTHR11851">
    <property type="entry name" value="METALLOPROTEASE"/>
    <property type="match status" value="1"/>
</dbReference>
<protein>
    <submittedName>
        <fullName evidence="3">Insulinase family protein</fullName>
    </submittedName>
</protein>
<keyword evidence="4" id="KW-1185">Reference proteome</keyword>
<dbReference type="Proteomes" id="UP000661193">
    <property type="component" value="Unassembled WGS sequence"/>
</dbReference>
<dbReference type="RefSeq" id="WP_203222079.1">
    <property type="nucleotide sequence ID" value="NZ_JAETXL010000005.1"/>
</dbReference>
<dbReference type="InterPro" id="IPR011249">
    <property type="entry name" value="Metalloenz_LuxS/M16"/>
</dbReference>
<dbReference type="PANTHER" id="PTHR11851:SF224">
    <property type="entry name" value="PROCESSING PROTEASE"/>
    <property type="match status" value="1"/>
</dbReference>
<evidence type="ECO:0000313" key="4">
    <source>
        <dbReference type="Proteomes" id="UP000661193"/>
    </source>
</evidence>
<dbReference type="EMBL" id="JAETXL010000005">
    <property type="protein sequence ID" value="MBL6277382.1"/>
    <property type="molecule type" value="Genomic_DNA"/>
</dbReference>
<feature type="domain" description="Peptidase M16 N-terminal" evidence="1">
    <location>
        <begin position="31"/>
        <end position="140"/>
    </location>
</feature>
<dbReference type="InterPro" id="IPR011765">
    <property type="entry name" value="Pept_M16_N"/>
</dbReference>
<reference evidence="3 4" key="1">
    <citation type="submission" date="2021-01" db="EMBL/GenBank/DDBJ databases">
        <title>Genome sequencing of Micromonospora fiedleri MG-37.</title>
        <authorList>
            <person name="Moreland P.E.J."/>
            <person name="Stach J.E.M."/>
        </authorList>
    </citation>
    <scope>NUCLEOTIDE SEQUENCE [LARGE SCALE GENOMIC DNA]</scope>
    <source>
        <strain evidence="3 4">MG-37</strain>
    </source>
</reference>
<evidence type="ECO:0000259" key="2">
    <source>
        <dbReference type="Pfam" id="PF05193"/>
    </source>
</evidence>
<evidence type="ECO:0000313" key="3">
    <source>
        <dbReference type="EMBL" id="MBL6277382.1"/>
    </source>
</evidence>